<sequence>MTRTLQIAVLAAVCVFSLWGVAGGWFAPLDGALRDMRFNLTSRPASGEIVFIDVGAGGMQARSARDASQGQLARAIDIMVAQGATTIILDIPALDIETGQGGQRLLASLAAAEGRVHTVAVQREAADGTQRLVLPDDRAAALATPVAVDATTAAGPGLERYSTRMLSDGWVISSMATALNPQYQILGPQTFLVDFSIDLSSVPRIALADVTSGRLAPEAFLGRQVVVGHPSYDQQSSHAAPRYGVLSTPAMQLLAAETIRQERMLRDMSAAATGAIIILGALVFILLRPRMALQSAILGSAAYAGVIEFTALVLQVHSALLLDTAGVHIAQLGFIVAAFWHELEDRGRSLDHAAQERDSIRGLLERVVADNFDGVVVIDRSGTIRAASKLAETLIGPNLIGSRYEAVLPEAFRRALEGAIGSGLAMDEVAEMIIPCNGVDRVIEFVVTLSEVDGADQSAIGRVACLTFRDVSERKSAADRLAYLAEHDPLTGAASRVKLVKDLSALLSLPTERAKGASVFLIGLSRLKTVNDTLGHAYGDALLKQVVARLGLMGPLCVARLEGNAFAVLRPGLVGSAEGAKFADRLIEEIARPYHLDGHHAIVGARVGMSDSDLSGFNPEAIITHANLALSIASDQPGNTATAFAANMDTRIKIKQDMEVALRAALSNGEFRVHYQPQVDLETRRIVGVEALARWVHPQLGNVPPAEFIPVAEHTGLIIDLGRWILRTATREVAGWATPLRVSVNISPMQFDFGDIVGDLRAALEQSGLPPGRLCVEITESLLVAETSNATEKLAQMRAMGVSVALDDFGTGYSSLSYLGRLPVDTIKIDQSFVRGLPEDLEASAIVRTVLMLSESLGKHVIAEGIETQDQAWLLRLAGCRTGQGFLFARPGPAEEIVAILDDEEADRLARDLRS</sequence>
<name>A0A369W1A0_9HYPH</name>
<dbReference type="CDD" id="cd01949">
    <property type="entry name" value="GGDEF"/>
    <property type="match status" value="1"/>
</dbReference>
<dbReference type="NCBIfam" id="TIGR00254">
    <property type="entry name" value="GGDEF"/>
    <property type="match status" value="1"/>
</dbReference>
<feature type="transmembrane region" description="Helical" evidence="1">
    <location>
        <begin position="293"/>
        <end position="313"/>
    </location>
</feature>
<reference evidence="5" key="1">
    <citation type="submission" date="2018-07" db="EMBL/GenBank/DDBJ databases">
        <authorList>
            <person name="Liu B.-T."/>
            <person name="Du Z."/>
        </authorList>
    </citation>
    <scope>NUCLEOTIDE SEQUENCE [LARGE SCALE GENOMIC DNA]</scope>
    <source>
        <strain evidence="5">XYN52</strain>
    </source>
</reference>
<dbReference type="CDD" id="cd01948">
    <property type="entry name" value="EAL"/>
    <property type="match status" value="1"/>
</dbReference>
<dbReference type="Pfam" id="PF00563">
    <property type="entry name" value="EAL"/>
    <property type="match status" value="1"/>
</dbReference>
<feature type="transmembrane region" description="Helical" evidence="1">
    <location>
        <begin position="268"/>
        <end position="287"/>
    </location>
</feature>
<proteinExistence type="predicted"/>
<evidence type="ECO:0000256" key="1">
    <source>
        <dbReference type="SAM" id="Phobius"/>
    </source>
</evidence>
<dbReference type="InterPro" id="IPR007890">
    <property type="entry name" value="CHASE2"/>
</dbReference>
<keyword evidence="1" id="KW-0472">Membrane</keyword>
<keyword evidence="1" id="KW-0812">Transmembrane</keyword>
<dbReference type="InterPro" id="IPR029787">
    <property type="entry name" value="Nucleotide_cyclase"/>
</dbReference>
<dbReference type="Gene3D" id="3.20.20.450">
    <property type="entry name" value="EAL domain"/>
    <property type="match status" value="1"/>
</dbReference>
<dbReference type="Gene3D" id="3.30.450.20">
    <property type="entry name" value="PAS domain"/>
    <property type="match status" value="1"/>
</dbReference>
<dbReference type="PROSITE" id="PS50887">
    <property type="entry name" value="GGDEF"/>
    <property type="match status" value="1"/>
</dbReference>
<dbReference type="PANTHER" id="PTHR44757">
    <property type="entry name" value="DIGUANYLATE CYCLASE DGCP"/>
    <property type="match status" value="1"/>
</dbReference>
<dbReference type="InterPro" id="IPR035965">
    <property type="entry name" value="PAS-like_dom_sf"/>
</dbReference>
<comment type="caution">
    <text evidence="4">The sequence shown here is derived from an EMBL/GenBank/DDBJ whole genome shotgun (WGS) entry which is preliminary data.</text>
</comment>
<evidence type="ECO:0000259" key="3">
    <source>
        <dbReference type="PROSITE" id="PS50887"/>
    </source>
</evidence>
<evidence type="ECO:0000313" key="5">
    <source>
        <dbReference type="Proteomes" id="UP000253759"/>
    </source>
</evidence>
<dbReference type="SUPFAM" id="SSF55073">
    <property type="entry name" value="Nucleotide cyclase"/>
    <property type="match status" value="1"/>
</dbReference>
<feature type="transmembrane region" description="Helical" evidence="1">
    <location>
        <begin position="6"/>
        <end position="27"/>
    </location>
</feature>
<gene>
    <name evidence="4" type="ORF">DVH29_11335</name>
</gene>
<dbReference type="Gene3D" id="3.30.70.270">
    <property type="match status" value="1"/>
</dbReference>
<feature type="domain" description="GGDEF" evidence="3">
    <location>
        <begin position="515"/>
        <end position="646"/>
    </location>
</feature>
<dbReference type="AlphaFoldDB" id="A0A369W1A0"/>
<dbReference type="SMART" id="SM01080">
    <property type="entry name" value="CHASE2"/>
    <property type="match status" value="1"/>
</dbReference>
<dbReference type="InterPro" id="IPR052155">
    <property type="entry name" value="Biofilm_reg_signaling"/>
</dbReference>
<dbReference type="InterPro" id="IPR000160">
    <property type="entry name" value="GGDEF_dom"/>
</dbReference>
<dbReference type="OrthoDB" id="9814202at2"/>
<dbReference type="SMART" id="SM00052">
    <property type="entry name" value="EAL"/>
    <property type="match status" value="1"/>
</dbReference>
<dbReference type="SMART" id="SM00267">
    <property type="entry name" value="GGDEF"/>
    <property type="match status" value="1"/>
</dbReference>
<dbReference type="Pfam" id="PF05226">
    <property type="entry name" value="CHASE2"/>
    <property type="match status" value="1"/>
</dbReference>
<dbReference type="Proteomes" id="UP000253759">
    <property type="component" value="Unassembled WGS sequence"/>
</dbReference>
<dbReference type="InterPro" id="IPR001633">
    <property type="entry name" value="EAL_dom"/>
</dbReference>
<feature type="domain" description="EAL" evidence="2">
    <location>
        <begin position="655"/>
        <end position="905"/>
    </location>
</feature>
<protein>
    <submittedName>
        <fullName evidence="4">EAL domain-containing protein</fullName>
    </submittedName>
</protein>
<dbReference type="SUPFAM" id="SSF55785">
    <property type="entry name" value="PYP-like sensor domain (PAS domain)"/>
    <property type="match status" value="1"/>
</dbReference>
<dbReference type="PROSITE" id="PS50883">
    <property type="entry name" value="EAL"/>
    <property type="match status" value="1"/>
</dbReference>
<evidence type="ECO:0000313" key="4">
    <source>
        <dbReference type="EMBL" id="RDE08456.1"/>
    </source>
</evidence>
<keyword evidence="5" id="KW-1185">Reference proteome</keyword>
<organism evidence="4 5">
    <name type="scientific">Pelagibacterium lacus</name>
    <dbReference type="NCBI Taxonomy" id="2282655"/>
    <lineage>
        <taxon>Bacteria</taxon>
        <taxon>Pseudomonadati</taxon>
        <taxon>Pseudomonadota</taxon>
        <taxon>Alphaproteobacteria</taxon>
        <taxon>Hyphomicrobiales</taxon>
        <taxon>Devosiaceae</taxon>
        <taxon>Pelagibacterium</taxon>
    </lineage>
</organism>
<dbReference type="PANTHER" id="PTHR44757:SF2">
    <property type="entry name" value="BIOFILM ARCHITECTURE MAINTENANCE PROTEIN MBAA"/>
    <property type="match status" value="1"/>
</dbReference>
<dbReference type="RefSeq" id="WP_114646296.1">
    <property type="nucleotide sequence ID" value="NZ_QQNH01000016.1"/>
</dbReference>
<keyword evidence="1" id="KW-1133">Transmembrane helix</keyword>
<dbReference type="EMBL" id="QQNH01000016">
    <property type="protein sequence ID" value="RDE08456.1"/>
    <property type="molecule type" value="Genomic_DNA"/>
</dbReference>
<dbReference type="SUPFAM" id="SSF141868">
    <property type="entry name" value="EAL domain-like"/>
    <property type="match status" value="1"/>
</dbReference>
<evidence type="ECO:0000259" key="2">
    <source>
        <dbReference type="PROSITE" id="PS50883"/>
    </source>
</evidence>
<dbReference type="InterPro" id="IPR035919">
    <property type="entry name" value="EAL_sf"/>
</dbReference>
<dbReference type="InterPro" id="IPR043128">
    <property type="entry name" value="Rev_trsase/Diguanyl_cyclase"/>
</dbReference>
<dbReference type="Pfam" id="PF00990">
    <property type="entry name" value="GGDEF"/>
    <property type="match status" value="1"/>
</dbReference>
<accession>A0A369W1A0</accession>